<dbReference type="InterPro" id="IPR011045">
    <property type="entry name" value="N2O_reductase_N"/>
</dbReference>
<comment type="cofactor">
    <cofactor evidence="1">
        <name>Cu cation</name>
        <dbReference type="ChEBI" id="CHEBI:23378"/>
    </cofactor>
</comment>
<dbReference type="InterPro" id="IPR028994">
    <property type="entry name" value="Integrin_alpha_N"/>
</dbReference>
<dbReference type="PROSITE" id="PS51318">
    <property type="entry name" value="TAT"/>
    <property type="match status" value="1"/>
</dbReference>
<dbReference type="EMBL" id="JAINZZ010000023">
    <property type="protein sequence ID" value="MBY8879810.1"/>
    <property type="molecule type" value="Genomic_DNA"/>
</dbReference>
<feature type="signal peptide" evidence="2">
    <location>
        <begin position="1"/>
        <end position="32"/>
    </location>
</feature>
<accession>A0ABS7QBJ0</accession>
<dbReference type="RefSeq" id="WP_222964205.1">
    <property type="nucleotide sequence ID" value="NZ_JAINZZ010000023.1"/>
</dbReference>
<proteinExistence type="predicted"/>
<evidence type="ECO:0000313" key="4">
    <source>
        <dbReference type="Proteomes" id="UP000778578"/>
    </source>
</evidence>
<keyword evidence="4" id="KW-1185">Reference proteome</keyword>
<dbReference type="Gene3D" id="2.60.40.4070">
    <property type="match status" value="1"/>
</dbReference>
<organism evidence="3 4">
    <name type="scientific">Actinacidiphila acidipaludis</name>
    <dbReference type="NCBI Taxonomy" id="2873382"/>
    <lineage>
        <taxon>Bacteria</taxon>
        <taxon>Bacillati</taxon>
        <taxon>Actinomycetota</taxon>
        <taxon>Actinomycetes</taxon>
        <taxon>Kitasatosporales</taxon>
        <taxon>Streptomycetaceae</taxon>
        <taxon>Actinacidiphila</taxon>
    </lineage>
</organism>
<evidence type="ECO:0000313" key="3">
    <source>
        <dbReference type="EMBL" id="MBY8879810.1"/>
    </source>
</evidence>
<evidence type="ECO:0000256" key="1">
    <source>
        <dbReference type="ARBA" id="ARBA00001935"/>
    </source>
</evidence>
<protein>
    <submittedName>
        <fullName evidence="3">VCBS repeat-containing protein</fullName>
    </submittedName>
</protein>
<evidence type="ECO:0000256" key="2">
    <source>
        <dbReference type="SAM" id="SignalP"/>
    </source>
</evidence>
<dbReference type="Gene3D" id="2.130.10.10">
    <property type="entry name" value="YVTN repeat-like/Quinoprotein amine dehydrogenase"/>
    <property type="match status" value="1"/>
</dbReference>
<gene>
    <name evidence="3" type="ORF">K7862_19515</name>
</gene>
<feature type="chain" id="PRO_5045482789" evidence="2">
    <location>
        <begin position="33"/>
        <end position="1019"/>
    </location>
</feature>
<comment type="caution">
    <text evidence="3">The sequence shown here is derived from an EMBL/GenBank/DDBJ whole genome shotgun (WGS) entry which is preliminary data.</text>
</comment>
<dbReference type="SUPFAM" id="SSF69318">
    <property type="entry name" value="Integrin alpha N-terminal domain"/>
    <property type="match status" value="1"/>
</dbReference>
<keyword evidence="2" id="KW-0732">Signal</keyword>
<dbReference type="Proteomes" id="UP000778578">
    <property type="component" value="Unassembled WGS sequence"/>
</dbReference>
<dbReference type="InterPro" id="IPR015943">
    <property type="entry name" value="WD40/YVTN_repeat-like_dom_sf"/>
</dbReference>
<dbReference type="SUPFAM" id="SSF50974">
    <property type="entry name" value="Nitrous oxide reductase, N-terminal domain"/>
    <property type="match status" value="1"/>
</dbReference>
<dbReference type="InterPro" id="IPR006311">
    <property type="entry name" value="TAT_signal"/>
</dbReference>
<name>A0ABS7QBJ0_9ACTN</name>
<sequence>MTRSTTVLRRGLIAALAVVAAAAGPLPQTAHADPAAPAEATIAPSTKAGPLGYPVVAADASGYLLRSNTETGASAYAWYADDGSLVRDFGALDVAPRATGLGDGSTLLWAVSRDGLRIETFDPGTGARNDYALPGGLRPIRVLPLSNGWTIAAANPPSSGSGDTVDQTLHLLDPRPGGGFTDRTLTGLSGASSTGENGWWAVPGAAVMLFTQADGTRVTGLIDTDSGRVVASAQTSLAARTPVISREFFGWMSGNTVQLRPLADPQAAPRVLTLPGAANDLHRLVLTGTALLDEVSPPSGRSTVYSIPLDDGPATVPLAGGASLRPSGDGGALVNLVEDQVAAATYKVPAQGGAPALLYRLPTYQPEDVGLSLARGTLLRAETGAGAQVTAHIDGEAFGSGAAPVASQMFFDTEVPDTSIPRCGPSLRCLPLADGGAAGAALAAFVTRSASGDVVQGAEGGVTVTGSHDGRIVSASGPLAVYDSGSDGQQYVIDLAQHKILTTRPIIAAALWGGTLFSATGANGQVSTADAATSTVRGTVATGAPCAPGELQALGRWLYWSCGTDGPAGVWDANSGKSVPVPAGHALLGDGYVLRHAGDQLVLTDVHTGTPAADRVVATLPAGAYPDDRDITWTLDKFGDFLAYTDPHGTTHVLASGVPHSPIAVLDSVVPATAESAGTGWQPQWTLTAGAAWQLDVRRKGATKVVWSDLSTTTGVVSTTWDGRSSQHQPLPSGDYTWTLTLKAADGQPGATTATGTVTLDSPAARRDYDGDAVGDLLAVNSAGGIDVRPGTGTGSVGATTLKSTSWPAGSTLVPIDDLDGNHVNDLLVRDASGHLTRYDGAVGKAPAASLPHHLIGAGWNIYNLLTSPGDMNGDGHPDLVARDTSGNLYLYKGTASGVFAPRVNIGHGYQIYDTIFGIPDNDAQYPVVDLFARDKSGVLWRYEAAAPGGYMNVRERVGSGWNVYDAIVGVGDINGDGHDDLIARDHNGDLWRYLGKGNRQLAPRVKIGWAWQTYKSLL</sequence>
<reference evidence="3 4" key="1">
    <citation type="submission" date="2021-08" db="EMBL/GenBank/DDBJ databases">
        <title>WGS of actinomycetes from Thailand.</title>
        <authorList>
            <person name="Thawai C."/>
        </authorList>
    </citation>
    <scope>NUCLEOTIDE SEQUENCE [LARGE SCALE GENOMIC DNA]</scope>
    <source>
        <strain evidence="3 4">PLK6-54</strain>
    </source>
</reference>